<organism evidence="3 4">
    <name type="scientific">Caenorhabditis nigoni</name>
    <dbReference type="NCBI Taxonomy" id="1611254"/>
    <lineage>
        <taxon>Eukaryota</taxon>
        <taxon>Metazoa</taxon>
        <taxon>Ecdysozoa</taxon>
        <taxon>Nematoda</taxon>
        <taxon>Chromadorea</taxon>
        <taxon>Rhabditida</taxon>
        <taxon>Rhabditina</taxon>
        <taxon>Rhabditomorpha</taxon>
        <taxon>Rhabditoidea</taxon>
        <taxon>Rhabditidae</taxon>
        <taxon>Peloderinae</taxon>
        <taxon>Caenorhabditis</taxon>
    </lineage>
</organism>
<evidence type="ECO:0000259" key="2">
    <source>
        <dbReference type="Pfam" id="PF23673"/>
    </source>
</evidence>
<reference evidence="4" key="1">
    <citation type="submission" date="2017-10" db="EMBL/GenBank/DDBJ databases">
        <title>Rapid genome shrinkage in a self-fertile nematode reveals novel sperm competition proteins.</title>
        <authorList>
            <person name="Yin D."/>
            <person name="Schwarz E.M."/>
            <person name="Thomas C.G."/>
            <person name="Felde R.L."/>
            <person name="Korf I.F."/>
            <person name="Cutter A.D."/>
            <person name="Schartner C.M."/>
            <person name="Ralston E.J."/>
            <person name="Meyer B.J."/>
            <person name="Haag E.S."/>
        </authorList>
    </citation>
    <scope>NUCLEOTIDE SEQUENCE [LARGE SCALE GENOMIC DNA]</scope>
    <source>
        <strain evidence="4">JU1422</strain>
    </source>
</reference>
<dbReference type="PANTHER" id="PTHR23062:SF3">
    <property type="entry name" value="ANF_RECEPTOR DOMAIN-CONTAINING PROTEIN-RELATED"/>
    <property type="match status" value="1"/>
</dbReference>
<accession>A0A2G5TZY9</accession>
<evidence type="ECO:0000313" key="4">
    <source>
        <dbReference type="Proteomes" id="UP000230233"/>
    </source>
</evidence>
<sequence length="451" mass="50501">MYFPHKDLILTHYRNRDFFSIIISVSQVYYSHDFQLGLLIYLHTLVTIKKFEVLQKTLTVSSRRHTVKNRFKKFLIILVILIFLLAGIGITLLVVLLNHGGSGGTATTSEISTNSTPSYTTTTSITNFTTIIPKIPTITTTRITTQASEKTSINLEKTTVDRSTSIESTYTTTQLQTAIPTDDTSCNSTNYPATFLFAYSNDLSSGTVLDSWKRFQSYRTFFSWFGSVRFDTENIDVQFHKNKGDVTSTISKNLPNPNLGFQNSSIGSNVFETIEKFFSNTQAPVCGSRVVVLLKRYPNETDISRLVSIIRYHHSIVHVIISATPSGGSQPKVMYSVASKTNGLGSFGNDEHFKDVIYYLPLYGPAYPVYATTMQVSGNGTQTLPDLNLPASSDYLIEITCQDHFPLDSFQKVILRWANAEDTGHYTVESSDALVSKKIYHPNVNVFYRTG</sequence>
<dbReference type="InterPro" id="IPR055578">
    <property type="entry name" value="DUF7154"/>
</dbReference>
<dbReference type="Proteomes" id="UP000230233">
    <property type="component" value="Chromosome IV"/>
</dbReference>
<dbReference type="EMBL" id="PDUG01000004">
    <property type="protein sequence ID" value="PIC32793.1"/>
    <property type="molecule type" value="Genomic_DNA"/>
</dbReference>
<protein>
    <recommendedName>
        <fullName evidence="2">DUF7154 domain-containing protein</fullName>
    </recommendedName>
</protein>
<proteinExistence type="predicted"/>
<keyword evidence="1" id="KW-1133">Transmembrane helix</keyword>
<dbReference type="Pfam" id="PF23673">
    <property type="entry name" value="DUF7154"/>
    <property type="match status" value="1"/>
</dbReference>
<keyword evidence="1" id="KW-0812">Transmembrane</keyword>
<evidence type="ECO:0000313" key="3">
    <source>
        <dbReference type="EMBL" id="PIC32793.1"/>
    </source>
</evidence>
<feature type="transmembrane region" description="Helical" evidence="1">
    <location>
        <begin position="74"/>
        <end position="97"/>
    </location>
</feature>
<keyword evidence="4" id="KW-1185">Reference proteome</keyword>
<evidence type="ECO:0000256" key="1">
    <source>
        <dbReference type="SAM" id="Phobius"/>
    </source>
</evidence>
<name>A0A2G5TZY9_9PELO</name>
<dbReference type="PANTHER" id="PTHR23062">
    <property type="entry name" value="HYPOTHETICAL PROTEIN C.ELEGANS"/>
    <property type="match status" value="1"/>
</dbReference>
<dbReference type="STRING" id="1611254.A0A2G5TZY9"/>
<comment type="caution">
    <text evidence="3">The sequence shown here is derived from an EMBL/GenBank/DDBJ whole genome shotgun (WGS) entry which is preliminary data.</text>
</comment>
<keyword evidence="1" id="KW-0472">Membrane</keyword>
<gene>
    <name evidence="3" type="primary">Cnig_chr_IV.g13001</name>
    <name evidence="3" type="ORF">B9Z55_013001</name>
</gene>
<dbReference type="AlphaFoldDB" id="A0A2G5TZY9"/>
<dbReference type="GO" id="GO:0045087">
    <property type="term" value="P:innate immune response"/>
    <property type="evidence" value="ECO:0007669"/>
    <property type="project" value="TreeGrafter"/>
</dbReference>
<feature type="domain" description="DUF7154" evidence="2">
    <location>
        <begin position="373"/>
        <end position="433"/>
    </location>
</feature>